<organism evidence="1 2">
    <name type="scientific">Nonomuraea muscovyensis</name>
    <dbReference type="NCBI Taxonomy" id="1124761"/>
    <lineage>
        <taxon>Bacteria</taxon>
        <taxon>Bacillati</taxon>
        <taxon>Actinomycetota</taxon>
        <taxon>Actinomycetes</taxon>
        <taxon>Streptosporangiales</taxon>
        <taxon>Streptosporangiaceae</taxon>
        <taxon>Nonomuraea</taxon>
    </lineage>
</organism>
<dbReference type="SUPFAM" id="SSF54637">
    <property type="entry name" value="Thioesterase/thiol ester dehydrase-isomerase"/>
    <property type="match status" value="2"/>
</dbReference>
<dbReference type="RefSeq" id="WP_185085648.1">
    <property type="nucleotide sequence ID" value="NZ_JACHJB010000002.1"/>
</dbReference>
<accession>A0A7X0C5D1</accession>
<sequence length="287" mass="31826">MTSAAAPPVTESMHRPRYEGANIRTWIGFKHFMYIVEEAVLDWLREHTPGARRLYHEHGLGVEIVDCSVLLPSVMEVDDEVRARVTPAGPGRFAVQLHVDRLVLRGKVTVALVPEADPPARLPYSGDLPIANLDGAGERVERLPDGFAWSWRAPYFYCHFSDRVQHSGYVRALEEVVDRFLVDRGISVGRLLAERGWIPVVSRARVTMLGAAHMEEEIHTTFTVEEILRGSVFDGRMDCFVRRGEEVVRVATAKILHGYALSRGPRAGQIAELDDAVIAALTGGGPA</sequence>
<gene>
    <name evidence="1" type="ORF">FHU36_004305</name>
</gene>
<keyword evidence="2" id="KW-1185">Reference proteome</keyword>
<proteinExistence type="predicted"/>
<dbReference type="InterPro" id="IPR029069">
    <property type="entry name" value="HotDog_dom_sf"/>
</dbReference>
<comment type="caution">
    <text evidence="1">The sequence shown here is derived from an EMBL/GenBank/DDBJ whole genome shotgun (WGS) entry which is preliminary data.</text>
</comment>
<dbReference type="Pfam" id="PF13279">
    <property type="entry name" value="4HBT_2"/>
    <property type="match status" value="1"/>
</dbReference>
<dbReference type="EMBL" id="JACHJB010000002">
    <property type="protein sequence ID" value="MBB6347760.1"/>
    <property type="molecule type" value="Genomic_DNA"/>
</dbReference>
<evidence type="ECO:0000313" key="2">
    <source>
        <dbReference type="Proteomes" id="UP000583800"/>
    </source>
</evidence>
<protein>
    <submittedName>
        <fullName evidence="1">Acyl-CoA thioesterase FadM</fullName>
    </submittedName>
</protein>
<dbReference type="Proteomes" id="UP000583800">
    <property type="component" value="Unassembled WGS sequence"/>
</dbReference>
<dbReference type="Gene3D" id="3.10.129.10">
    <property type="entry name" value="Hotdog Thioesterase"/>
    <property type="match status" value="1"/>
</dbReference>
<evidence type="ECO:0000313" key="1">
    <source>
        <dbReference type="EMBL" id="MBB6347760.1"/>
    </source>
</evidence>
<reference evidence="1 2" key="1">
    <citation type="submission" date="2020-08" db="EMBL/GenBank/DDBJ databases">
        <title>Sequencing the genomes of 1000 actinobacteria strains.</title>
        <authorList>
            <person name="Klenk H.-P."/>
        </authorList>
    </citation>
    <scope>NUCLEOTIDE SEQUENCE [LARGE SCALE GENOMIC DNA]</scope>
    <source>
        <strain evidence="1 2">DSM 45913</strain>
    </source>
</reference>
<dbReference type="AlphaFoldDB" id="A0A7X0C5D1"/>
<name>A0A7X0C5D1_9ACTN</name>